<comment type="caution">
    <text evidence="1">The sequence shown here is derived from an EMBL/GenBank/DDBJ whole genome shotgun (WGS) entry which is preliminary data.</text>
</comment>
<proteinExistence type="predicted"/>
<dbReference type="OrthoDB" id="7570189at2"/>
<dbReference type="AlphaFoldDB" id="A0A2T4JYK4"/>
<accession>A0A2T4JYK4</accession>
<dbReference type="Proteomes" id="UP000241010">
    <property type="component" value="Unassembled WGS sequence"/>
</dbReference>
<dbReference type="InterPro" id="IPR038666">
    <property type="entry name" value="SSP1_head-tail_sf"/>
</dbReference>
<dbReference type="InterPro" id="IPR008767">
    <property type="entry name" value="Phage_SPP1_head-tail_adaptor"/>
</dbReference>
<name>A0A2T4JYK4_9RHOB</name>
<dbReference type="EMBL" id="PZKG01000011">
    <property type="protein sequence ID" value="PTE23000.1"/>
    <property type="molecule type" value="Genomic_DNA"/>
</dbReference>
<gene>
    <name evidence="1" type="ORF">C5F48_04150</name>
</gene>
<evidence type="ECO:0000313" key="1">
    <source>
        <dbReference type="EMBL" id="PTE23000.1"/>
    </source>
</evidence>
<dbReference type="Gene3D" id="2.40.10.270">
    <property type="entry name" value="Bacteriophage SPP1 head-tail adaptor protein"/>
    <property type="match status" value="1"/>
</dbReference>
<protein>
    <submittedName>
        <fullName evidence="1">Phage tail protein</fullName>
    </submittedName>
</protein>
<dbReference type="Pfam" id="PF05521">
    <property type="entry name" value="Phage_HCP"/>
    <property type="match status" value="1"/>
</dbReference>
<reference evidence="1 2" key="1">
    <citation type="submission" date="2018-03" db="EMBL/GenBank/DDBJ databases">
        <title>Cereibacter changlensis.</title>
        <authorList>
            <person name="Meyer T.E."/>
            <person name="Miller S."/>
            <person name="Lodha T."/>
            <person name="Gandham S."/>
            <person name="Chintalapati S."/>
            <person name="Chintalapati V.R."/>
        </authorList>
    </citation>
    <scope>NUCLEOTIDE SEQUENCE [LARGE SCALE GENOMIC DNA]</scope>
    <source>
        <strain evidence="1 2">JA139</strain>
    </source>
</reference>
<keyword evidence="2" id="KW-1185">Reference proteome</keyword>
<dbReference type="RefSeq" id="WP_107662644.1">
    <property type="nucleotide sequence ID" value="NZ_PZKG01000011.1"/>
</dbReference>
<sequence length="111" mass="11574">MSVELGRALVLERPVRVADGAGGHAESWVALGTLWAEVAPGSGRDVAGEEVTLASVPCRITVRAAPFGAPSRPVAGQRFREGGRVFAILAVSERDAGGRYLTCFAREEGPA</sequence>
<evidence type="ECO:0000313" key="2">
    <source>
        <dbReference type="Proteomes" id="UP000241010"/>
    </source>
</evidence>
<organism evidence="1 2">
    <name type="scientific">Cereibacter changlensis JA139</name>
    <dbReference type="NCBI Taxonomy" id="1188249"/>
    <lineage>
        <taxon>Bacteria</taxon>
        <taxon>Pseudomonadati</taxon>
        <taxon>Pseudomonadota</taxon>
        <taxon>Alphaproteobacteria</taxon>
        <taxon>Rhodobacterales</taxon>
        <taxon>Paracoccaceae</taxon>
        <taxon>Cereibacter</taxon>
    </lineage>
</organism>